<evidence type="ECO:0000313" key="1">
    <source>
        <dbReference type="EMBL" id="SBV27711.1"/>
    </source>
</evidence>
<organism evidence="1 2">
    <name type="scientific">Micromonospora krabiensis</name>
    <dbReference type="NCBI Taxonomy" id="307121"/>
    <lineage>
        <taxon>Bacteria</taxon>
        <taxon>Bacillati</taxon>
        <taxon>Actinomycetota</taxon>
        <taxon>Actinomycetes</taxon>
        <taxon>Micromonosporales</taxon>
        <taxon>Micromonosporaceae</taxon>
        <taxon>Micromonospora</taxon>
    </lineage>
</organism>
<gene>
    <name evidence="1" type="ORF">GA0070620_3237</name>
</gene>
<dbReference type="RefSeq" id="WP_091591747.1">
    <property type="nucleotide sequence ID" value="NZ_JBHRWG010000004.1"/>
</dbReference>
<dbReference type="STRING" id="307121.GA0070620_3237"/>
<proteinExistence type="predicted"/>
<dbReference type="EMBL" id="LT598496">
    <property type="protein sequence ID" value="SBV27711.1"/>
    <property type="molecule type" value="Genomic_DNA"/>
</dbReference>
<dbReference type="OrthoDB" id="9796147at2"/>
<evidence type="ECO:0000313" key="2">
    <source>
        <dbReference type="Proteomes" id="UP000199393"/>
    </source>
</evidence>
<name>A0A1C3N562_9ACTN</name>
<reference evidence="2" key="1">
    <citation type="submission" date="2016-06" db="EMBL/GenBank/DDBJ databases">
        <authorList>
            <person name="Varghese N."/>
        </authorList>
    </citation>
    <scope>NUCLEOTIDE SEQUENCE [LARGE SCALE GENOMIC DNA]</scope>
    <source>
        <strain evidence="2">DSM 45344</strain>
    </source>
</reference>
<accession>A0A1C3N562</accession>
<sequence>MFLLKSTYTIDGVKGLVKDGGTKRVEAVRKLVEAAGGRMESMYFGFGDHDTYVLCELADHRTAAGLAIAIRASGGVDTRVVPVLTGAEVDEAARQQAIYQPPGR</sequence>
<dbReference type="InterPro" id="IPR014845">
    <property type="entry name" value="GYD/TTHA1554"/>
</dbReference>
<protein>
    <submittedName>
        <fullName evidence="1">Uncharacterized protein, contains GYD domain</fullName>
    </submittedName>
</protein>
<keyword evidence="2" id="KW-1185">Reference proteome</keyword>
<dbReference type="AlphaFoldDB" id="A0A1C3N562"/>
<dbReference type="Pfam" id="PF08734">
    <property type="entry name" value="GYD"/>
    <property type="match status" value="1"/>
</dbReference>
<dbReference type="Proteomes" id="UP000199393">
    <property type="component" value="Chromosome I"/>
</dbReference>